<evidence type="ECO:0000313" key="1">
    <source>
        <dbReference type="EMBL" id="ESA04030.1"/>
    </source>
</evidence>
<dbReference type="EMBL" id="KI294641">
    <property type="protein sequence ID" value="ESA04030.1"/>
    <property type="molecule type" value="Genomic_DNA"/>
</dbReference>
<reference evidence="1" key="1">
    <citation type="submission" date="2013-07" db="EMBL/GenBank/DDBJ databases">
        <title>The genome of an arbuscular mycorrhizal fungus provides insights into the evolution of the oldest plant symbiosis.</title>
        <authorList>
            <consortium name="DOE Joint Genome Institute"/>
            <person name="Tisserant E."/>
            <person name="Malbreil M."/>
            <person name="Kuo A."/>
            <person name="Kohler A."/>
            <person name="Symeonidi A."/>
            <person name="Balestrini R."/>
            <person name="Charron P."/>
            <person name="Duensing N."/>
            <person name="Frei-dit-Frey N."/>
            <person name="Gianinazzi-Pearson V."/>
            <person name="Gilbert B."/>
            <person name="Handa Y."/>
            <person name="Hijri M."/>
            <person name="Kaul R."/>
            <person name="Kawaguchi M."/>
            <person name="Krajinski F."/>
            <person name="Lammers P."/>
            <person name="Lapierre D."/>
            <person name="Masclaux F.G."/>
            <person name="Murat C."/>
            <person name="Morin E."/>
            <person name="Ndikumana S."/>
            <person name="Pagni M."/>
            <person name="Petitpierre D."/>
            <person name="Requena N."/>
            <person name="Rosikiewicz P."/>
            <person name="Riley R."/>
            <person name="Saito K."/>
            <person name="San Clemente H."/>
            <person name="Shapiro H."/>
            <person name="van Tuinen D."/>
            <person name="Becard G."/>
            <person name="Bonfante P."/>
            <person name="Paszkowski U."/>
            <person name="Shachar-Hill Y."/>
            <person name="Young J.P."/>
            <person name="Sanders I.R."/>
            <person name="Henrissat B."/>
            <person name="Rensing S.A."/>
            <person name="Grigoriev I.V."/>
            <person name="Corradi N."/>
            <person name="Roux C."/>
            <person name="Martin F."/>
        </authorList>
    </citation>
    <scope>NUCLEOTIDE SEQUENCE</scope>
    <source>
        <strain evidence="1">DAOM 197198</strain>
    </source>
</reference>
<dbReference type="VEuPathDB" id="FungiDB:RhiirFUN_021317"/>
<organism evidence="1">
    <name type="scientific">Rhizophagus irregularis (strain DAOM 181602 / DAOM 197198 / MUCL 43194)</name>
    <name type="common">Arbuscular mycorrhizal fungus</name>
    <name type="synonym">Glomus intraradices</name>
    <dbReference type="NCBI Taxonomy" id="747089"/>
    <lineage>
        <taxon>Eukaryota</taxon>
        <taxon>Fungi</taxon>
        <taxon>Fungi incertae sedis</taxon>
        <taxon>Mucoromycota</taxon>
        <taxon>Glomeromycotina</taxon>
        <taxon>Glomeromycetes</taxon>
        <taxon>Glomerales</taxon>
        <taxon>Glomeraceae</taxon>
        <taxon>Rhizophagus</taxon>
    </lineage>
</organism>
<sequence length="121" mass="13425">MRAVYFLAKRDPPLRLLPSIMEIMKELGTPHISDGSITYTNEISGREFLVAISKIIEYEIWEELSDATAFGVMIDEKSITQVLKILSKLAAFASDGASVMLGKNEDVAAELSRILNFTKIS</sequence>
<dbReference type="HOGENOM" id="CLU_2039309_0_0_1"/>
<dbReference type="PANTHER" id="PTHR46880">
    <property type="entry name" value="RAS-ASSOCIATING DOMAIN-CONTAINING PROTEIN"/>
    <property type="match status" value="1"/>
</dbReference>
<accession>U9T7D2</accession>
<protein>
    <submittedName>
        <fullName evidence="1">Uncharacterized protein</fullName>
    </submittedName>
</protein>
<dbReference type="PANTHER" id="PTHR46880:SF5">
    <property type="entry name" value="DUF4371 DOMAIN-CONTAINING PROTEIN"/>
    <property type="match status" value="1"/>
</dbReference>
<name>U9T7D2_RHIID</name>
<gene>
    <name evidence="1" type="ORF">GLOINDRAFT_4998</name>
</gene>
<dbReference type="AlphaFoldDB" id="U9T7D2"/>
<proteinExistence type="predicted"/>
<dbReference type="STRING" id="747089.U9T7D2"/>